<dbReference type="OMA" id="DPGEKHL"/>
<accession>A0A8B7Z9A2</accession>
<keyword evidence="3" id="KW-0677">Repeat</keyword>
<feature type="domain" description="RING-type" evidence="9">
    <location>
        <begin position="20"/>
        <end position="67"/>
    </location>
</feature>
<dbReference type="SMART" id="SM00184">
    <property type="entry name" value="RING"/>
    <property type="match status" value="1"/>
</dbReference>
<proteinExistence type="inferred from homology"/>
<keyword evidence="5" id="KW-0862">Zinc</keyword>
<dbReference type="InterPro" id="IPR000315">
    <property type="entry name" value="Znf_B-box"/>
</dbReference>
<protein>
    <submittedName>
        <fullName evidence="11">Uncharacterized protein LOC110985014</fullName>
    </submittedName>
</protein>
<dbReference type="Gene3D" id="2.120.10.30">
    <property type="entry name" value="TolB, C-terminal domain"/>
    <property type="match status" value="1"/>
</dbReference>
<keyword evidence="2" id="KW-0479">Metal-binding</keyword>
<dbReference type="PROSITE" id="PS50089">
    <property type="entry name" value="ZF_RING_2"/>
    <property type="match status" value="1"/>
</dbReference>
<dbReference type="InterPro" id="IPR013783">
    <property type="entry name" value="Ig-like_fold"/>
</dbReference>
<dbReference type="InterPro" id="IPR011042">
    <property type="entry name" value="6-blade_b-propeller_TolB-like"/>
</dbReference>
<comment type="similarity">
    <text evidence="1">Belongs to the TRIM/RBCC family.</text>
</comment>
<dbReference type="PROSITE" id="PS50194">
    <property type="entry name" value="FILAMIN_REPEAT"/>
    <property type="match status" value="3"/>
</dbReference>
<gene>
    <name evidence="11" type="primary">LOC110985014</name>
</gene>
<feature type="repeat" description="Filamin" evidence="6">
    <location>
        <begin position="517"/>
        <end position="606"/>
    </location>
</feature>
<dbReference type="PANTHER" id="PTHR25462">
    <property type="entry name" value="BONUS, ISOFORM C-RELATED"/>
    <property type="match status" value="1"/>
</dbReference>
<dbReference type="Pfam" id="PF00643">
    <property type="entry name" value="zf-B_box"/>
    <property type="match status" value="1"/>
</dbReference>
<dbReference type="Proteomes" id="UP000694845">
    <property type="component" value="Unplaced"/>
</dbReference>
<dbReference type="GeneID" id="110985014"/>
<dbReference type="GO" id="GO:0008270">
    <property type="term" value="F:zinc ion binding"/>
    <property type="evidence" value="ECO:0007669"/>
    <property type="project" value="UniProtKB-KW"/>
</dbReference>
<keyword evidence="4 7" id="KW-0863">Zinc-finger</keyword>
<keyword evidence="10" id="KW-1185">Reference proteome</keyword>
<dbReference type="SUPFAM" id="SSF81296">
    <property type="entry name" value="E set domains"/>
    <property type="match status" value="3"/>
</dbReference>
<dbReference type="InterPro" id="IPR013083">
    <property type="entry name" value="Znf_RING/FYVE/PHD"/>
</dbReference>
<dbReference type="GO" id="GO:0061630">
    <property type="term" value="F:ubiquitin protein ligase activity"/>
    <property type="evidence" value="ECO:0007669"/>
    <property type="project" value="TreeGrafter"/>
</dbReference>
<sequence>MATQASLFEITGEIIEILTCPICCERYDDADRAAKFLPCLHGFCLVCLDNLTRRNPGEVDFQCPLCRRDTAIPRGGVREFPDNFIAKKLKPLERILNVDVTRPEGLRCGSCIVDGDPAVSFCSDAGCVCFLCESCDRAHRTMHMFEGHIVSSLEQLQQRSHIPLPRQTLKCEQHRQDLSMFCDEESCQRAMCLVCFATAHNGHSVLDLERKSTAVKEELKNLAGAVADKKVKCEGISRYIDTEIKQTADLLVEMSSTVSSLFDSLKSKLETRKENVLADLTEVCFKRTNQLKHQNSQTKLIAAQMDSASQFADKACETGSPVDLLMARGQIISRLHELIAVDVERPVLFSPTGESFIILTERHGRVLSKIEELIPSLGHFGASNVFPEQIQTLKLDFPIKCGTPWVVGEINKVRIRADGPSSTSLDRLLGMIHAYLESPDGSRIECKCVEICGDCFELALKPLVAGLHQLNISLSRVPIEESPFLVDVVQVSENQDPGVEIILSDAFAGAEHVVFFKLRGPSSRRTRLSSLSARYFMPGRDQVQAGESSTEANSDRSRSESEAWVEETDEQGTYRLVYTPPAAGKVYLTIFVDSKPTTETPFVINVNPLNPNSTQVVGNIMGKCPPLTAVVNMPYTVTLTTRDWEGKRLTTGGYNVTAMINTPRHPDRWQQAEVVDNQDGSYKVIFTPRSKDRHIVDLKICGYKLEPGMPLIIAVEESLPFKDPPDGYAAPSGMAVDIDKGIVYVEDAKQGCIHRLATDGGFMPGGAISISVRKKLQIAVNSEGKLVLLVPNLRCVITCTAQGEEEHRWVCAGDNAKPVNVIVSSSGNVVIGDSKSQTLFIYRATGGDPLCRIPLPPKSLTAGVSNVCVEPHTDNIIVATHSEPYKLLEFAADGGRTVWNSPAQSNQLALASMPSGATIVAVLGSVLVLGPGGPVVVRKFPTEYIYTGLALAEEGFFLAFDPGEKHLVKYSYTSNQSDNEGEIPDSK</sequence>
<dbReference type="SMART" id="SM00336">
    <property type="entry name" value="BBOX"/>
    <property type="match status" value="2"/>
</dbReference>
<feature type="repeat" description="Filamin" evidence="6">
    <location>
        <begin position="606"/>
        <end position="715"/>
    </location>
</feature>
<evidence type="ECO:0000256" key="1">
    <source>
        <dbReference type="ARBA" id="ARBA00008518"/>
    </source>
</evidence>
<evidence type="ECO:0000313" key="10">
    <source>
        <dbReference type="Proteomes" id="UP000694845"/>
    </source>
</evidence>
<dbReference type="Pfam" id="PF00097">
    <property type="entry name" value="zf-C3HC4"/>
    <property type="match status" value="1"/>
</dbReference>
<dbReference type="SMART" id="SM00557">
    <property type="entry name" value="IG_FLMN"/>
    <property type="match status" value="2"/>
</dbReference>
<evidence type="ECO:0000256" key="7">
    <source>
        <dbReference type="PROSITE-ProRule" id="PRU00175"/>
    </source>
</evidence>
<evidence type="ECO:0000256" key="4">
    <source>
        <dbReference type="ARBA" id="ARBA00022771"/>
    </source>
</evidence>
<dbReference type="OrthoDB" id="426657at2759"/>
<reference evidence="11" key="1">
    <citation type="submission" date="2025-08" db="UniProtKB">
        <authorList>
            <consortium name="RefSeq"/>
        </authorList>
    </citation>
    <scope>IDENTIFICATION</scope>
</reference>
<dbReference type="InterPro" id="IPR001298">
    <property type="entry name" value="Filamin/ABP280_rpt"/>
</dbReference>
<dbReference type="SMART" id="SM00502">
    <property type="entry name" value="BBC"/>
    <property type="match status" value="1"/>
</dbReference>
<dbReference type="Gene3D" id="3.30.40.10">
    <property type="entry name" value="Zinc/RING finger domain, C3HC4 (zinc finger)"/>
    <property type="match status" value="1"/>
</dbReference>
<dbReference type="SUPFAM" id="SSF57850">
    <property type="entry name" value="RING/U-box"/>
    <property type="match status" value="1"/>
</dbReference>
<organism evidence="10 11">
    <name type="scientific">Acanthaster planci</name>
    <name type="common">Crown-of-thorns starfish</name>
    <dbReference type="NCBI Taxonomy" id="133434"/>
    <lineage>
        <taxon>Eukaryota</taxon>
        <taxon>Metazoa</taxon>
        <taxon>Echinodermata</taxon>
        <taxon>Eleutherozoa</taxon>
        <taxon>Asterozoa</taxon>
        <taxon>Asteroidea</taxon>
        <taxon>Valvatacea</taxon>
        <taxon>Valvatida</taxon>
        <taxon>Acanthasteridae</taxon>
        <taxon>Acanthaster</taxon>
    </lineage>
</organism>
<evidence type="ECO:0000256" key="2">
    <source>
        <dbReference type="ARBA" id="ARBA00022723"/>
    </source>
</evidence>
<dbReference type="Gene3D" id="2.60.40.10">
    <property type="entry name" value="Immunoglobulins"/>
    <property type="match status" value="3"/>
</dbReference>
<evidence type="ECO:0000256" key="6">
    <source>
        <dbReference type="PROSITE-ProRule" id="PRU00087"/>
    </source>
</evidence>
<dbReference type="InterPro" id="IPR017868">
    <property type="entry name" value="Filamin/ABP280_repeat-like"/>
</dbReference>
<dbReference type="InterPro" id="IPR018957">
    <property type="entry name" value="Znf_C3HC4_RING-type"/>
</dbReference>
<dbReference type="KEGG" id="aplc:110985014"/>
<evidence type="ECO:0000256" key="5">
    <source>
        <dbReference type="ARBA" id="ARBA00022833"/>
    </source>
</evidence>
<dbReference type="GO" id="GO:0005654">
    <property type="term" value="C:nucleoplasm"/>
    <property type="evidence" value="ECO:0007669"/>
    <property type="project" value="TreeGrafter"/>
</dbReference>
<dbReference type="PANTHER" id="PTHR25462:SF296">
    <property type="entry name" value="MEIOTIC P26, ISOFORM F"/>
    <property type="match status" value="1"/>
</dbReference>
<dbReference type="InterPro" id="IPR047153">
    <property type="entry name" value="TRIM45/56/19-like"/>
</dbReference>
<dbReference type="AlphaFoldDB" id="A0A8B7Z9A2"/>
<dbReference type="InterPro" id="IPR017907">
    <property type="entry name" value="Znf_RING_CS"/>
</dbReference>
<dbReference type="InterPro" id="IPR014756">
    <property type="entry name" value="Ig_E-set"/>
</dbReference>
<name>A0A8B7Z9A2_ACAPL</name>
<dbReference type="SUPFAM" id="SSF57845">
    <property type="entry name" value="B-box zinc-binding domain"/>
    <property type="match status" value="1"/>
</dbReference>
<dbReference type="InterPro" id="IPR001841">
    <property type="entry name" value="Znf_RING"/>
</dbReference>
<evidence type="ECO:0000259" key="9">
    <source>
        <dbReference type="PROSITE" id="PS50089"/>
    </source>
</evidence>
<dbReference type="RefSeq" id="XP_022101390.1">
    <property type="nucleotide sequence ID" value="XM_022245698.1"/>
</dbReference>
<dbReference type="PROSITE" id="PS00518">
    <property type="entry name" value="ZF_RING_1"/>
    <property type="match status" value="1"/>
</dbReference>
<evidence type="ECO:0000313" key="11">
    <source>
        <dbReference type="RefSeq" id="XP_022101390.1"/>
    </source>
</evidence>
<dbReference type="Gene3D" id="3.30.160.60">
    <property type="entry name" value="Classic Zinc Finger"/>
    <property type="match status" value="1"/>
</dbReference>
<dbReference type="Pfam" id="PF00630">
    <property type="entry name" value="Filamin"/>
    <property type="match status" value="1"/>
</dbReference>
<feature type="region of interest" description="Disordered" evidence="8">
    <location>
        <begin position="542"/>
        <end position="567"/>
    </location>
</feature>
<evidence type="ECO:0000256" key="8">
    <source>
        <dbReference type="SAM" id="MobiDB-lite"/>
    </source>
</evidence>
<feature type="repeat" description="Filamin" evidence="6">
    <location>
        <begin position="430"/>
        <end position="488"/>
    </location>
</feature>
<dbReference type="SUPFAM" id="SSF101898">
    <property type="entry name" value="NHL repeat"/>
    <property type="match status" value="1"/>
</dbReference>
<dbReference type="InterPro" id="IPR003649">
    <property type="entry name" value="Bbox_C"/>
</dbReference>
<evidence type="ECO:0000256" key="3">
    <source>
        <dbReference type="ARBA" id="ARBA00022737"/>
    </source>
</evidence>